<dbReference type="InterPro" id="IPR011990">
    <property type="entry name" value="TPR-like_helical_dom_sf"/>
</dbReference>
<sequence>MLGPLRLVQGDGAVVGLGGTRLRMLLARLALDAGKVVSVAELVDSLWGDEPPADATNALQSLVSRLRRGLRDGADGLIESHPAGYRLAVAAEQVDVHRFERLVAQGRVALADGRYAEACATLREAERLWAGAALAGLEDAPFVPNVVARLGELRLAAVEDRVEAEIKAGRHGDVVAELATLVAEQPLRERAVALLMEALFLSGRQADALAVYDQARRVLLEELGVEPSATLRELQVAVLRGDLAPARVKPVVAALTSFVGRQAELAEVTRLLDATRLVTLLGPGGAGKTRLSREVVAGQDGVTWFVELAGVRVDEDVPAAVLATLGIRETRLLDGHTGTPRAATALERLVDALGGQRCLLVLDNCEHLIISAATLADSLLARCPRLRVLATSREPLAITGETAYPLGPLGLPTVDTSPERVIAADAVRLFADRAESAAPGFRVDGSNAAVVAEICRRLDGLPLALELAAARLRSMTVGQIAERLDDRFRLLTGGSRTSLPRHRTLRAVVEWSWDLLEKPERLLAARLSVFPVAALAESVAAVAQDTADDADDVVYLLASLVEKSIVVAAEGKDGQVRYRMLETVRAYAAERLTELGETERVRRAYCHHFLAYLTEAEPRLRGPDQVRWLARVTADHENLLAALRHAVDLGDADVAHRLAVAAGWFWMISGHHREALKTIAEVATVPGDAPPHARAAVRSMAVFVKAGGMPDPDLIREVRAELAATDAMAHYPIMAMMEPMLAAFSGDIDEAIAGLERGRSHPDEWARALTLLASAFLHDNQGLMAEAEVDGERALTAFRELGDRWGQAIAIGQVSERRSLRGDHVGAVAANEESVRLVAELGAVDEMPGVLGRLGLQRARAGDLVGAEADLRRAMDLASSSTQESQALLLGWLAALVRLRGDLDEAKVLLGRGRALLEVNESRTPHWYAMFSSVAAQIALAEGDPEAALAHLAESLKVIVPVGDMPHIGSVAEVVACTLLARADPIGSARVLAMAEVIRGAPDLGNPEVVELRANLDAALGVDGAASAYASGMALDREAALAELHRVLGLEPLPR</sequence>
<dbReference type="PANTHER" id="PTHR47691">
    <property type="entry name" value="REGULATOR-RELATED"/>
    <property type="match status" value="1"/>
</dbReference>
<dbReference type="SUPFAM" id="SSF46894">
    <property type="entry name" value="C-terminal effector domain of the bipartite response regulators"/>
    <property type="match status" value="1"/>
</dbReference>
<dbReference type="CDD" id="cd15831">
    <property type="entry name" value="BTAD"/>
    <property type="match status" value="1"/>
</dbReference>
<dbReference type="PRINTS" id="PR00364">
    <property type="entry name" value="DISEASERSIST"/>
</dbReference>
<dbReference type="EMBL" id="JAMTCO010000010">
    <property type="protein sequence ID" value="MCP2271970.1"/>
    <property type="molecule type" value="Genomic_DNA"/>
</dbReference>
<dbReference type="InterPro" id="IPR016032">
    <property type="entry name" value="Sig_transdc_resp-reg_C-effctor"/>
</dbReference>
<dbReference type="PROSITE" id="PS51755">
    <property type="entry name" value="OMPR_PHOB"/>
    <property type="match status" value="1"/>
</dbReference>
<organism evidence="5 6">
    <name type="scientific">Actinokineospora diospyrosa</name>
    <dbReference type="NCBI Taxonomy" id="103728"/>
    <lineage>
        <taxon>Bacteria</taxon>
        <taxon>Bacillati</taxon>
        <taxon>Actinomycetota</taxon>
        <taxon>Actinomycetes</taxon>
        <taxon>Pseudonocardiales</taxon>
        <taxon>Pseudonocardiaceae</taxon>
        <taxon>Actinokineospora</taxon>
    </lineage>
</organism>
<dbReference type="SUPFAM" id="SSF48452">
    <property type="entry name" value="TPR-like"/>
    <property type="match status" value="3"/>
</dbReference>
<dbReference type="InterPro" id="IPR036388">
    <property type="entry name" value="WH-like_DNA-bd_sf"/>
</dbReference>
<proteinExistence type="inferred from homology"/>
<gene>
    <name evidence="5" type="ORF">LV75_004484</name>
</gene>
<evidence type="ECO:0000256" key="3">
    <source>
        <dbReference type="PROSITE-ProRule" id="PRU01091"/>
    </source>
</evidence>
<name>A0ABT1IH55_9PSEU</name>
<evidence type="ECO:0000313" key="6">
    <source>
        <dbReference type="Proteomes" id="UP001205185"/>
    </source>
</evidence>
<comment type="similarity">
    <text evidence="1">Belongs to the AfsR/DnrI/RedD regulatory family.</text>
</comment>
<dbReference type="InterPro" id="IPR058852">
    <property type="entry name" value="HTH_77"/>
</dbReference>
<dbReference type="PANTHER" id="PTHR47691:SF3">
    <property type="entry name" value="HTH-TYPE TRANSCRIPTIONAL REGULATOR RV0890C-RELATED"/>
    <property type="match status" value="1"/>
</dbReference>
<feature type="DNA-binding region" description="OmpR/PhoB-type" evidence="3">
    <location>
        <begin position="1"/>
        <end position="89"/>
    </location>
</feature>
<evidence type="ECO:0000256" key="1">
    <source>
        <dbReference type="ARBA" id="ARBA00005820"/>
    </source>
</evidence>
<feature type="domain" description="OmpR/PhoB-type" evidence="4">
    <location>
        <begin position="1"/>
        <end position="89"/>
    </location>
</feature>
<protein>
    <submittedName>
        <fullName evidence="5">ATPase</fullName>
    </submittedName>
</protein>
<keyword evidence="6" id="KW-1185">Reference proteome</keyword>
<dbReference type="Proteomes" id="UP001205185">
    <property type="component" value="Unassembled WGS sequence"/>
</dbReference>
<dbReference type="Gene3D" id="1.10.10.10">
    <property type="entry name" value="Winged helix-like DNA-binding domain superfamily/Winged helix DNA-binding domain"/>
    <property type="match status" value="1"/>
</dbReference>
<evidence type="ECO:0000259" key="4">
    <source>
        <dbReference type="PROSITE" id="PS51755"/>
    </source>
</evidence>
<reference evidence="5 6" key="1">
    <citation type="submission" date="2022-06" db="EMBL/GenBank/DDBJ databases">
        <title>Genomic Encyclopedia of Archaeal and Bacterial Type Strains, Phase II (KMG-II): from individual species to whole genera.</title>
        <authorList>
            <person name="Goeker M."/>
        </authorList>
    </citation>
    <scope>NUCLEOTIDE SEQUENCE [LARGE SCALE GENOMIC DNA]</scope>
    <source>
        <strain evidence="5 6">DSM 44255</strain>
    </source>
</reference>
<dbReference type="Pfam" id="PF25872">
    <property type="entry name" value="HTH_77"/>
    <property type="match status" value="1"/>
</dbReference>
<dbReference type="Pfam" id="PF00486">
    <property type="entry name" value="Trans_reg_C"/>
    <property type="match status" value="1"/>
</dbReference>
<dbReference type="SMART" id="SM01043">
    <property type="entry name" value="BTAD"/>
    <property type="match status" value="1"/>
</dbReference>
<dbReference type="Pfam" id="PF03704">
    <property type="entry name" value="BTAD"/>
    <property type="match status" value="1"/>
</dbReference>
<dbReference type="InterPro" id="IPR001867">
    <property type="entry name" value="OmpR/PhoB-type_DNA-bd"/>
</dbReference>
<dbReference type="SUPFAM" id="SSF52540">
    <property type="entry name" value="P-loop containing nucleoside triphosphate hydrolases"/>
    <property type="match status" value="1"/>
</dbReference>
<keyword evidence="2 3" id="KW-0238">DNA-binding</keyword>
<dbReference type="SMART" id="SM00862">
    <property type="entry name" value="Trans_reg_C"/>
    <property type="match status" value="1"/>
</dbReference>
<dbReference type="InterPro" id="IPR005158">
    <property type="entry name" value="BTAD"/>
</dbReference>
<dbReference type="Gene3D" id="1.25.40.10">
    <property type="entry name" value="Tetratricopeptide repeat domain"/>
    <property type="match status" value="2"/>
</dbReference>
<accession>A0ABT1IH55</accession>
<dbReference type="InterPro" id="IPR027417">
    <property type="entry name" value="P-loop_NTPase"/>
</dbReference>
<comment type="caution">
    <text evidence="5">The sequence shown here is derived from an EMBL/GenBank/DDBJ whole genome shotgun (WGS) entry which is preliminary data.</text>
</comment>
<evidence type="ECO:0000256" key="2">
    <source>
        <dbReference type="ARBA" id="ARBA00023125"/>
    </source>
</evidence>
<evidence type="ECO:0000313" key="5">
    <source>
        <dbReference type="EMBL" id="MCP2271970.1"/>
    </source>
</evidence>